<dbReference type="GO" id="GO:0000981">
    <property type="term" value="F:DNA-binding transcription factor activity, RNA polymerase II-specific"/>
    <property type="evidence" value="ECO:0007669"/>
    <property type="project" value="InterPro"/>
</dbReference>
<gene>
    <name evidence="2" type="ORF">GGX14DRAFT_402250</name>
</gene>
<feature type="compositionally biased region" description="Polar residues" evidence="1">
    <location>
        <begin position="9"/>
        <end position="18"/>
    </location>
</feature>
<dbReference type="Proteomes" id="UP001219525">
    <property type="component" value="Unassembled WGS sequence"/>
</dbReference>
<dbReference type="AlphaFoldDB" id="A0AAD6V2D6"/>
<dbReference type="GO" id="GO:0008270">
    <property type="term" value="F:zinc ion binding"/>
    <property type="evidence" value="ECO:0007669"/>
    <property type="project" value="InterPro"/>
</dbReference>
<evidence type="ECO:0000313" key="3">
    <source>
        <dbReference type="Proteomes" id="UP001219525"/>
    </source>
</evidence>
<protein>
    <recommendedName>
        <fullName evidence="4">Zn(2)-C6 fungal-type domain-containing protein</fullName>
    </recommendedName>
</protein>
<dbReference type="InterPro" id="IPR036864">
    <property type="entry name" value="Zn2-C6_fun-type_DNA-bd_sf"/>
</dbReference>
<feature type="region of interest" description="Disordered" evidence="1">
    <location>
        <begin position="258"/>
        <end position="299"/>
    </location>
</feature>
<organism evidence="2 3">
    <name type="scientific">Mycena pura</name>
    <dbReference type="NCBI Taxonomy" id="153505"/>
    <lineage>
        <taxon>Eukaryota</taxon>
        <taxon>Fungi</taxon>
        <taxon>Dikarya</taxon>
        <taxon>Basidiomycota</taxon>
        <taxon>Agaricomycotina</taxon>
        <taxon>Agaricomycetes</taxon>
        <taxon>Agaricomycetidae</taxon>
        <taxon>Agaricales</taxon>
        <taxon>Marasmiineae</taxon>
        <taxon>Mycenaceae</taxon>
        <taxon>Mycena</taxon>
    </lineage>
</organism>
<feature type="region of interest" description="Disordered" evidence="1">
    <location>
        <begin position="313"/>
        <end position="432"/>
    </location>
</feature>
<dbReference type="SUPFAM" id="SSF57701">
    <property type="entry name" value="Zn2/Cys6 DNA-binding domain"/>
    <property type="match status" value="1"/>
</dbReference>
<evidence type="ECO:0008006" key="4">
    <source>
        <dbReference type="Google" id="ProtNLM"/>
    </source>
</evidence>
<reference evidence="2" key="1">
    <citation type="submission" date="2023-03" db="EMBL/GenBank/DDBJ databases">
        <title>Massive genome expansion in bonnet fungi (Mycena s.s.) driven by repeated elements and novel gene families across ecological guilds.</title>
        <authorList>
            <consortium name="Lawrence Berkeley National Laboratory"/>
            <person name="Harder C.B."/>
            <person name="Miyauchi S."/>
            <person name="Viragh M."/>
            <person name="Kuo A."/>
            <person name="Thoen E."/>
            <person name="Andreopoulos B."/>
            <person name="Lu D."/>
            <person name="Skrede I."/>
            <person name="Drula E."/>
            <person name="Henrissat B."/>
            <person name="Morin E."/>
            <person name="Kohler A."/>
            <person name="Barry K."/>
            <person name="LaButti K."/>
            <person name="Morin E."/>
            <person name="Salamov A."/>
            <person name="Lipzen A."/>
            <person name="Mereny Z."/>
            <person name="Hegedus B."/>
            <person name="Baldrian P."/>
            <person name="Stursova M."/>
            <person name="Weitz H."/>
            <person name="Taylor A."/>
            <person name="Grigoriev I.V."/>
            <person name="Nagy L.G."/>
            <person name="Martin F."/>
            <person name="Kauserud H."/>
        </authorList>
    </citation>
    <scope>NUCLEOTIDE SEQUENCE</scope>
    <source>
        <strain evidence="2">9144</strain>
    </source>
</reference>
<feature type="region of interest" description="Disordered" evidence="1">
    <location>
        <begin position="128"/>
        <end position="187"/>
    </location>
</feature>
<keyword evidence="3" id="KW-1185">Reference proteome</keyword>
<name>A0AAD6V2D6_9AGAR</name>
<accession>A0AAD6V2D6</accession>
<feature type="region of interest" description="Disordered" evidence="1">
    <location>
        <begin position="633"/>
        <end position="672"/>
    </location>
</feature>
<evidence type="ECO:0000313" key="2">
    <source>
        <dbReference type="EMBL" id="KAJ7197934.1"/>
    </source>
</evidence>
<feature type="compositionally biased region" description="Pro residues" evidence="1">
    <location>
        <begin position="152"/>
        <end position="162"/>
    </location>
</feature>
<proteinExistence type="predicted"/>
<feature type="compositionally biased region" description="Polar residues" evidence="1">
    <location>
        <begin position="163"/>
        <end position="175"/>
    </location>
</feature>
<feature type="compositionally biased region" description="Low complexity" evidence="1">
    <location>
        <begin position="313"/>
        <end position="329"/>
    </location>
</feature>
<feature type="region of interest" description="Disordered" evidence="1">
    <location>
        <begin position="1"/>
        <end position="33"/>
    </location>
</feature>
<sequence>MSVFPPYSSPSRMTSQSLARPHPSNDDQDDFDGVQVTTAPSLMSLMSLTFRPFDGALVATPPSLLALARRTDKPADSSPAVLPSSAPTGFINHSAIRRVRPSLASLLVFVPNRPLGPVSPRQQVPIYIDDSDEDPAEGGQDKESSFILRPAFPLPTRAPTPRSPSVSRSHASQLSLDERRHHLKTPKRLPASLPEVVRAQSFINLGPGPPSAHRVRRVRCAPPAQENSSQVFQPSPVSPQITLLFLEGLFSSPVENTTNFPVERTPPPIYSDFAAAPRPSASLETPPDDPPEVAAQRDATAAAAAKVKALLESSTTSAASDSSPASRASVMKVKPKAARAKPKEGRSKAVTASATRSGTIYMDPAVAQETADAASDEDQPSGQDRQKATKRKAASAAPSDMEDRSPKRRRKAPAVTMAGPIPLLNDPHRQRNNPERFAETSAVPPIDVDGLAEAVSHPAMEERGGCERCQLRRLKCDQPLIGSACTLCTKIKQVCPNSMSVEERMLLTNFLGQRLGALSNNRLNDRIHQFLSLGDQMMQALQLARSLHKLFSVARIELGETLNALSTHYGDESGLAHAAEIVPEQREAFVKLLKFAKVILVTLPTARPVADRSTPPPRTSWIREPFAPYRAVDEELDQALQSRPGGDAGQGSSQGQAHETANADAARYTERR</sequence>
<comment type="caution">
    <text evidence="2">The sequence shown here is derived from an EMBL/GenBank/DDBJ whole genome shotgun (WGS) entry which is preliminary data.</text>
</comment>
<evidence type="ECO:0000256" key="1">
    <source>
        <dbReference type="SAM" id="MobiDB-lite"/>
    </source>
</evidence>
<dbReference type="EMBL" id="JARJCW010000075">
    <property type="protein sequence ID" value="KAJ7197934.1"/>
    <property type="molecule type" value="Genomic_DNA"/>
</dbReference>